<dbReference type="Proteomes" id="UP001055439">
    <property type="component" value="Chromosome 1"/>
</dbReference>
<protein>
    <submittedName>
        <fullName evidence="2">Uncharacterized protein</fullName>
    </submittedName>
</protein>
<reference evidence="2" key="1">
    <citation type="submission" date="2022-05" db="EMBL/GenBank/DDBJ databases">
        <title>The Musa troglodytarum L. genome provides insights into the mechanism of non-climacteric behaviour and enrichment of carotenoids.</title>
        <authorList>
            <person name="Wang J."/>
        </authorList>
    </citation>
    <scope>NUCLEOTIDE SEQUENCE</scope>
    <source>
        <tissue evidence="2">Leaf</tissue>
    </source>
</reference>
<organism evidence="2 3">
    <name type="scientific">Musa troglodytarum</name>
    <name type="common">fe'i banana</name>
    <dbReference type="NCBI Taxonomy" id="320322"/>
    <lineage>
        <taxon>Eukaryota</taxon>
        <taxon>Viridiplantae</taxon>
        <taxon>Streptophyta</taxon>
        <taxon>Embryophyta</taxon>
        <taxon>Tracheophyta</taxon>
        <taxon>Spermatophyta</taxon>
        <taxon>Magnoliopsida</taxon>
        <taxon>Liliopsida</taxon>
        <taxon>Zingiberales</taxon>
        <taxon>Musaceae</taxon>
        <taxon>Musa</taxon>
    </lineage>
</organism>
<proteinExistence type="predicted"/>
<evidence type="ECO:0000256" key="1">
    <source>
        <dbReference type="SAM" id="MobiDB-lite"/>
    </source>
</evidence>
<evidence type="ECO:0000313" key="2">
    <source>
        <dbReference type="EMBL" id="URD75503.1"/>
    </source>
</evidence>
<name>A0A9E7EEK8_9LILI</name>
<sequence>MRGRTRELVTPFPEVLSLRPQKSAQASTAFEPRRVVKQPSSASGGDLWRREATATARRDLIFAPAH</sequence>
<dbReference type="EMBL" id="CP097502">
    <property type="protein sequence ID" value="URD75503.1"/>
    <property type="molecule type" value="Genomic_DNA"/>
</dbReference>
<gene>
    <name evidence="2" type="ORF">MUK42_34831</name>
</gene>
<keyword evidence="3" id="KW-1185">Reference proteome</keyword>
<evidence type="ECO:0000313" key="3">
    <source>
        <dbReference type="Proteomes" id="UP001055439"/>
    </source>
</evidence>
<accession>A0A9E7EEK8</accession>
<feature type="region of interest" description="Disordered" evidence="1">
    <location>
        <begin position="20"/>
        <end position="49"/>
    </location>
</feature>
<dbReference type="AlphaFoldDB" id="A0A9E7EEK8"/>